<name>A0A8J3EWL0_9ACTN</name>
<evidence type="ECO:0000313" key="1">
    <source>
        <dbReference type="EMBL" id="GGI03892.1"/>
    </source>
</evidence>
<dbReference type="RefSeq" id="WP_165404152.1">
    <property type="nucleotide sequence ID" value="NZ_BMHA01000002.1"/>
</dbReference>
<dbReference type="PANTHER" id="PTHR43179:SF7">
    <property type="entry name" value="RHAMNOSYLTRANSFERASE WBBL"/>
    <property type="match status" value="1"/>
</dbReference>
<proteinExistence type="predicted"/>
<gene>
    <name evidence="1" type="ORF">GCM10011354_06320</name>
</gene>
<comment type="caution">
    <text evidence="1">The sequence shown here is derived from an EMBL/GenBank/DDBJ whole genome shotgun (WGS) entry which is preliminary data.</text>
</comment>
<dbReference type="EMBL" id="BMHA01000002">
    <property type="protein sequence ID" value="GGI03892.1"/>
    <property type="molecule type" value="Genomic_DNA"/>
</dbReference>
<accession>A0A8J3EWL0</accession>
<dbReference type="PANTHER" id="PTHR43179">
    <property type="entry name" value="RHAMNOSYLTRANSFERASE WBBL"/>
    <property type="match status" value="1"/>
</dbReference>
<dbReference type="SUPFAM" id="SSF53448">
    <property type="entry name" value="Nucleotide-diphospho-sugar transferases"/>
    <property type="match status" value="1"/>
</dbReference>
<sequence>MGSGDRRAPSTAVVVVSHQTRAHALACLDTLADAGADEVVVVDTGSNDGTVEAVCAAHPEVRVLAVANVGFGRGANLGVAATGAPVVVVANADVRFAPDSVRELARCLADAPDVAAVGPQVRYPDGRPQASARRLPSIGTAVGHAVLARLWPGNPWTRRYRATDRDPQQPRDVDWLSGCALGLRRAAFDAIGGFDPAYFLYVEDVDLGVRLRRAGWRLRYEPSASVVHGVGASTSRRRRTWSLVTHARSLDRFYGRHLATTRPRRLARPLVRAGLVGWVVATLVLERLLGRGRSTTGE</sequence>
<organism evidence="1 2">
    <name type="scientific">Egicoccus halophilus</name>
    <dbReference type="NCBI Taxonomy" id="1670830"/>
    <lineage>
        <taxon>Bacteria</taxon>
        <taxon>Bacillati</taxon>
        <taxon>Actinomycetota</taxon>
        <taxon>Nitriliruptoria</taxon>
        <taxon>Egicoccales</taxon>
        <taxon>Egicoccaceae</taxon>
        <taxon>Egicoccus</taxon>
    </lineage>
</organism>
<dbReference type="InterPro" id="IPR029044">
    <property type="entry name" value="Nucleotide-diphossugar_trans"/>
</dbReference>
<dbReference type="Pfam" id="PF13641">
    <property type="entry name" value="Glyco_tranf_2_3"/>
    <property type="match status" value="1"/>
</dbReference>
<dbReference type="AlphaFoldDB" id="A0A8J3EWL0"/>
<dbReference type="Proteomes" id="UP000650511">
    <property type="component" value="Unassembled WGS sequence"/>
</dbReference>
<reference evidence="1" key="1">
    <citation type="journal article" date="2014" name="Int. J. Syst. Evol. Microbiol.">
        <title>Complete genome sequence of Corynebacterium casei LMG S-19264T (=DSM 44701T), isolated from a smear-ripened cheese.</title>
        <authorList>
            <consortium name="US DOE Joint Genome Institute (JGI-PGF)"/>
            <person name="Walter F."/>
            <person name="Albersmeier A."/>
            <person name="Kalinowski J."/>
            <person name="Ruckert C."/>
        </authorList>
    </citation>
    <scope>NUCLEOTIDE SEQUENCE</scope>
    <source>
        <strain evidence="1">CGMCC 1.14988</strain>
    </source>
</reference>
<reference evidence="1" key="2">
    <citation type="submission" date="2020-09" db="EMBL/GenBank/DDBJ databases">
        <authorList>
            <person name="Sun Q."/>
            <person name="Zhou Y."/>
        </authorList>
    </citation>
    <scope>NUCLEOTIDE SEQUENCE</scope>
    <source>
        <strain evidence="1">CGMCC 1.14988</strain>
    </source>
</reference>
<keyword evidence="2" id="KW-1185">Reference proteome</keyword>
<protein>
    <submittedName>
        <fullName evidence="1">Putative dTDP-rhamnosyltransferase</fullName>
    </submittedName>
</protein>
<dbReference type="Gene3D" id="3.90.550.10">
    <property type="entry name" value="Spore Coat Polysaccharide Biosynthesis Protein SpsA, Chain A"/>
    <property type="match status" value="1"/>
</dbReference>
<evidence type="ECO:0000313" key="2">
    <source>
        <dbReference type="Proteomes" id="UP000650511"/>
    </source>
</evidence>
<dbReference type="CDD" id="cd04186">
    <property type="entry name" value="GT_2_like_c"/>
    <property type="match status" value="1"/>
</dbReference>